<accession>A0A2A4CK64</accession>
<dbReference type="GO" id="GO:0000049">
    <property type="term" value="F:tRNA binding"/>
    <property type="evidence" value="ECO:0007669"/>
    <property type="project" value="TreeGrafter"/>
</dbReference>
<keyword evidence="4" id="KW-0548">Nucleotidyltransferase</keyword>
<dbReference type="Gene3D" id="1.10.3090.10">
    <property type="entry name" value="cca-adding enzyme, domain 2"/>
    <property type="match status" value="1"/>
</dbReference>
<dbReference type="InterPro" id="IPR002646">
    <property type="entry name" value="PolA_pol_head_dom"/>
</dbReference>
<reference evidence="11 12" key="1">
    <citation type="submission" date="2017-09" db="EMBL/GenBank/DDBJ databases">
        <title>A multilocus sequence analysis scheme for characterization of bacteria in the genus Thioclava.</title>
        <authorList>
            <person name="Liu Y."/>
            <person name="Shao Z."/>
        </authorList>
    </citation>
    <scope>NUCLEOTIDE SEQUENCE [LARGE SCALE GENOMIC DNA]</scope>
    <source>
        <strain evidence="11 12">CAU 1312</strain>
    </source>
</reference>
<dbReference type="PANTHER" id="PTHR46173:SF1">
    <property type="entry name" value="CCA TRNA NUCLEOTIDYLTRANSFERASE 1, MITOCHONDRIAL"/>
    <property type="match status" value="1"/>
</dbReference>
<evidence type="ECO:0000256" key="2">
    <source>
        <dbReference type="ARBA" id="ARBA00022679"/>
    </source>
</evidence>
<keyword evidence="2 8" id="KW-0808">Transferase</keyword>
<dbReference type="EMBL" id="NTJD01000006">
    <property type="protein sequence ID" value="PCD76413.1"/>
    <property type="molecule type" value="Genomic_DNA"/>
</dbReference>
<evidence type="ECO:0000313" key="11">
    <source>
        <dbReference type="EMBL" id="PCD76413.1"/>
    </source>
</evidence>
<dbReference type="GO" id="GO:0000166">
    <property type="term" value="F:nucleotide binding"/>
    <property type="evidence" value="ECO:0007669"/>
    <property type="project" value="UniProtKB-KW"/>
</dbReference>
<keyword evidence="8" id="KW-0694">RNA-binding</keyword>
<dbReference type="PANTHER" id="PTHR46173">
    <property type="entry name" value="CCA TRNA NUCLEOTIDYLTRANSFERASE 1, MITOCHONDRIAL"/>
    <property type="match status" value="1"/>
</dbReference>
<evidence type="ECO:0000256" key="6">
    <source>
        <dbReference type="ARBA" id="ARBA00022741"/>
    </source>
</evidence>
<dbReference type="GO" id="GO:0016779">
    <property type="term" value="F:nucleotidyltransferase activity"/>
    <property type="evidence" value="ECO:0007669"/>
    <property type="project" value="UniProtKB-KW"/>
</dbReference>
<dbReference type="Pfam" id="PF01743">
    <property type="entry name" value="PolyA_pol"/>
    <property type="match status" value="1"/>
</dbReference>
<comment type="cofactor">
    <cofactor evidence="1">
        <name>Mg(2+)</name>
        <dbReference type="ChEBI" id="CHEBI:18420"/>
    </cofactor>
</comment>
<dbReference type="Gene3D" id="3.30.460.10">
    <property type="entry name" value="Beta Polymerase, domain 2"/>
    <property type="match status" value="1"/>
</dbReference>
<dbReference type="SUPFAM" id="SSF81301">
    <property type="entry name" value="Nucleotidyltransferase"/>
    <property type="match status" value="1"/>
</dbReference>
<dbReference type="Pfam" id="PF12627">
    <property type="entry name" value="PolyA_pol_RNAbd"/>
    <property type="match status" value="1"/>
</dbReference>
<keyword evidence="6" id="KW-0547">Nucleotide-binding</keyword>
<evidence type="ECO:0000313" key="12">
    <source>
        <dbReference type="Proteomes" id="UP000243507"/>
    </source>
</evidence>
<comment type="similarity">
    <text evidence="8">Belongs to the tRNA nucleotidyltransferase/poly(A) polymerase family.</text>
</comment>
<dbReference type="AlphaFoldDB" id="A0A2A4CK64"/>
<keyword evidence="12" id="KW-1185">Reference proteome</keyword>
<evidence type="ECO:0000256" key="3">
    <source>
        <dbReference type="ARBA" id="ARBA00022694"/>
    </source>
</evidence>
<gene>
    <name evidence="11" type="ORF">CLN94_09520</name>
</gene>
<dbReference type="SUPFAM" id="SSF81891">
    <property type="entry name" value="Poly A polymerase C-terminal region-like"/>
    <property type="match status" value="1"/>
</dbReference>
<proteinExistence type="inferred from homology"/>
<dbReference type="GO" id="GO:0008033">
    <property type="term" value="P:tRNA processing"/>
    <property type="evidence" value="ECO:0007669"/>
    <property type="project" value="UniProtKB-KW"/>
</dbReference>
<dbReference type="Proteomes" id="UP000243507">
    <property type="component" value="Unassembled WGS sequence"/>
</dbReference>
<name>A0A2A4CK64_9RHOB</name>
<dbReference type="InterPro" id="IPR050264">
    <property type="entry name" value="Bact_CCA-adding_enz_type3_sf"/>
</dbReference>
<dbReference type="InterPro" id="IPR043519">
    <property type="entry name" value="NT_sf"/>
</dbReference>
<feature type="domain" description="Poly A polymerase head" evidence="9">
    <location>
        <begin position="27"/>
        <end position="150"/>
    </location>
</feature>
<evidence type="ECO:0000256" key="7">
    <source>
        <dbReference type="ARBA" id="ARBA00022842"/>
    </source>
</evidence>
<dbReference type="GO" id="GO:0046872">
    <property type="term" value="F:metal ion binding"/>
    <property type="evidence" value="ECO:0007669"/>
    <property type="project" value="UniProtKB-KW"/>
</dbReference>
<dbReference type="OrthoDB" id="9805698at2"/>
<keyword evidence="5" id="KW-0479">Metal-binding</keyword>
<dbReference type="InterPro" id="IPR032828">
    <property type="entry name" value="PolyA_RNA-bd"/>
</dbReference>
<dbReference type="PROSITE" id="PS51257">
    <property type="entry name" value="PROKAR_LIPOPROTEIN"/>
    <property type="match status" value="1"/>
</dbReference>
<comment type="caution">
    <text evidence="11">The sequence shown here is derived from an EMBL/GenBank/DDBJ whole genome shotgun (WGS) entry which is preliminary data.</text>
</comment>
<dbReference type="RefSeq" id="WP_096433569.1">
    <property type="nucleotide sequence ID" value="NZ_NTJD01000006.1"/>
</dbReference>
<dbReference type="CDD" id="cd05398">
    <property type="entry name" value="NT_ClassII-CCAase"/>
    <property type="match status" value="1"/>
</dbReference>
<keyword evidence="3" id="KW-0819">tRNA processing</keyword>
<sequence length="384" mass="41393">MKITADWLEDETTQAVLRLLNEAGHQAYLVGGCVRNALLGAPVSDLDIATDAHPERVIELAPQGGFKAVPTGIDHGTVTLVREGAVFEITTFRRDIETFGRHATVAFSDDILDDAQRRDFTMNALYLAASGAVLDPIGEGLEDLARRHVRFVGDAEDRIREDYLRILRFFRFTAWYGAPDDGFDPDGLAASAANCAGIGSLSKERIGHEMRKLLAAPDPSRALASMAQTGVLAQVIAGADPKHLGPLVHLEELHAPGQADWLMRLAVLGGEAPDDALRLSRNETRRLARLRDHLGSGEGAAELGYRIGAEDARAVLLLRAALFEAHFDPVSLQNADFGAAAKLPIRAADLADRFSGPALGAALRDREARWIASGFTLSRADLLA</sequence>
<evidence type="ECO:0000259" key="9">
    <source>
        <dbReference type="Pfam" id="PF01743"/>
    </source>
</evidence>
<evidence type="ECO:0000256" key="4">
    <source>
        <dbReference type="ARBA" id="ARBA00022695"/>
    </source>
</evidence>
<evidence type="ECO:0000256" key="5">
    <source>
        <dbReference type="ARBA" id="ARBA00022723"/>
    </source>
</evidence>
<protein>
    <submittedName>
        <fullName evidence="11">CCA tRNA nucleotidyltransferase</fullName>
    </submittedName>
</protein>
<evidence type="ECO:0000259" key="10">
    <source>
        <dbReference type="Pfam" id="PF12627"/>
    </source>
</evidence>
<evidence type="ECO:0000256" key="8">
    <source>
        <dbReference type="RuleBase" id="RU003953"/>
    </source>
</evidence>
<organism evidence="11 12">
    <name type="scientific">Pseudothioclava arenosa</name>
    <dbReference type="NCBI Taxonomy" id="1795308"/>
    <lineage>
        <taxon>Bacteria</taxon>
        <taxon>Pseudomonadati</taxon>
        <taxon>Pseudomonadota</taxon>
        <taxon>Alphaproteobacteria</taxon>
        <taxon>Rhodobacterales</taxon>
        <taxon>Paracoccaceae</taxon>
        <taxon>Pseudothioclava</taxon>
    </lineage>
</organism>
<keyword evidence="7" id="KW-0460">Magnesium</keyword>
<feature type="domain" description="tRNA nucleotidyltransferase/poly(A) polymerase RNA and SrmB- binding" evidence="10">
    <location>
        <begin position="184"/>
        <end position="236"/>
    </location>
</feature>
<evidence type="ECO:0000256" key="1">
    <source>
        <dbReference type="ARBA" id="ARBA00001946"/>
    </source>
</evidence>